<feature type="region of interest" description="Disordered" evidence="4">
    <location>
        <begin position="1085"/>
        <end position="1206"/>
    </location>
</feature>
<dbReference type="GO" id="GO:0006368">
    <property type="term" value="P:transcription elongation by RNA polymerase II"/>
    <property type="evidence" value="ECO:0007669"/>
    <property type="project" value="TreeGrafter"/>
</dbReference>
<dbReference type="Proteomes" id="UP000777482">
    <property type="component" value="Unassembled WGS sequence"/>
</dbReference>
<dbReference type="GO" id="GO:0016593">
    <property type="term" value="C:Cdc73/Paf1 complex"/>
    <property type="evidence" value="ECO:0007669"/>
    <property type="project" value="TreeGrafter"/>
</dbReference>
<dbReference type="GO" id="GO:0000993">
    <property type="term" value="F:RNA polymerase II complex binding"/>
    <property type="evidence" value="ECO:0007669"/>
    <property type="project" value="TreeGrafter"/>
</dbReference>
<reference evidence="5 6" key="1">
    <citation type="submission" date="2020-11" db="EMBL/GenBank/DDBJ databases">
        <title>Kefir isolates.</title>
        <authorList>
            <person name="Marcisauskas S."/>
            <person name="Kim Y."/>
            <person name="Blasche S."/>
        </authorList>
    </citation>
    <scope>NUCLEOTIDE SEQUENCE [LARGE SCALE GENOMIC DNA]</scope>
    <source>
        <strain evidence="5 6">KR</strain>
    </source>
</reference>
<dbReference type="EMBL" id="PUHQ01000030">
    <property type="protein sequence ID" value="KAG0661970.1"/>
    <property type="molecule type" value="Genomic_DNA"/>
</dbReference>
<feature type="compositionally biased region" description="Basic and acidic residues" evidence="4">
    <location>
        <begin position="1165"/>
        <end position="1174"/>
    </location>
</feature>
<keyword evidence="1" id="KW-0677">Repeat</keyword>
<proteinExistence type="predicted"/>
<name>A0A9P6W2J5_RHOMI</name>
<accession>A0A9P6W2J5</accession>
<evidence type="ECO:0000313" key="6">
    <source>
        <dbReference type="Proteomes" id="UP000777482"/>
    </source>
</evidence>
<dbReference type="InterPro" id="IPR011990">
    <property type="entry name" value="TPR-like_helical_dom_sf"/>
</dbReference>
<organism evidence="5 6">
    <name type="scientific">Rhodotorula mucilaginosa</name>
    <name type="common">Yeast</name>
    <name type="synonym">Rhodotorula rubra</name>
    <dbReference type="NCBI Taxonomy" id="5537"/>
    <lineage>
        <taxon>Eukaryota</taxon>
        <taxon>Fungi</taxon>
        <taxon>Dikarya</taxon>
        <taxon>Basidiomycota</taxon>
        <taxon>Pucciniomycotina</taxon>
        <taxon>Microbotryomycetes</taxon>
        <taxon>Sporidiobolales</taxon>
        <taxon>Sporidiobolaceae</taxon>
        <taxon>Rhodotorula</taxon>
    </lineage>
</organism>
<evidence type="ECO:0000256" key="4">
    <source>
        <dbReference type="SAM" id="MobiDB-lite"/>
    </source>
</evidence>
<evidence type="ECO:0000313" key="5">
    <source>
        <dbReference type="EMBL" id="KAG0661970.1"/>
    </source>
</evidence>
<dbReference type="Gene3D" id="1.25.40.10">
    <property type="entry name" value="Tetratricopeptide repeat domain"/>
    <property type="match status" value="3"/>
</dbReference>
<gene>
    <name evidence="5" type="ORF">C6P46_003675</name>
</gene>
<feature type="region of interest" description="Disordered" evidence="4">
    <location>
        <begin position="1256"/>
        <end position="1289"/>
    </location>
</feature>
<evidence type="ECO:0000256" key="1">
    <source>
        <dbReference type="ARBA" id="ARBA00022737"/>
    </source>
</evidence>
<feature type="region of interest" description="Disordered" evidence="4">
    <location>
        <begin position="536"/>
        <end position="575"/>
    </location>
</feature>
<feature type="repeat" description="TPR" evidence="3">
    <location>
        <begin position="867"/>
        <end position="900"/>
    </location>
</feature>
<dbReference type="InterPro" id="IPR019734">
    <property type="entry name" value="TPR_rpt"/>
</dbReference>
<dbReference type="OrthoDB" id="343875at2759"/>
<feature type="compositionally biased region" description="Basic residues" evidence="4">
    <location>
        <begin position="1144"/>
        <end position="1162"/>
    </location>
</feature>
<dbReference type="InterPro" id="IPR031101">
    <property type="entry name" value="Ctr9"/>
</dbReference>
<evidence type="ECO:0008006" key="7">
    <source>
        <dbReference type="Google" id="ProtNLM"/>
    </source>
</evidence>
<feature type="compositionally biased region" description="Acidic residues" evidence="4">
    <location>
        <begin position="542"/>
        <end position="561"/>
    </location>
</feature>
<keyword evidence="6" id="KW-1185">Reference proteome</keyword>
<dbReference type="PANTHER" id="PTHR14027:SF2">
    <property type="entry name" value="RNA POLYMERASE-ASSOCIATED PROTEIN CTR9 HOMOLOG"/>
    <property type="match status" value="1"/>
</dbReference>
<dbReference type="PANTHER" id="PTHR14027">
    <property type="entry name" value="RNA POLYMERASE-ASSOCIATED PROTEIN CTR9"/>
    <property type="match status" value="1"/>
</dbReference>
<dbReference type="SUPFAM" id="SSF48452">
    <property type="entry name" value="TPR-like"/>
    <property type="match status" value="2"/>
</dbReference>
<evidence type="ECO:0000256" key="3">
    <source>
        <dbReference type="PROSITE-ProRule" id="PRU00339"/>
    </source>
</evidence>
<feature type="compositionally biased region" description="Basic residues" evidence="4">
    <location>
        <begin position="1102"/>
        <end position="1119"/>
    </location>
</feature>
<protein>
    <recommendedName>
        <fullName evidence="7">TPR-like protein</fullName>
    </recommendedName>
</protein>
<dbReference type="PROSITE" id="PS50005">
    <property type="entry name" value="TPR"/>
    <property type="match status" value="1"/>
</dbReference>
<dbReference type="SMART" id="SM00028">
    <property type="entry name" value="TPR"/>
    <property type="match status" value="6"/>
</dbReference>
<comment type="caution">
    <text evidence="5">The sequence shown here is derived from an EMBL/GenBank/DDBJ whole genome shotgun (WGS) entry which is preliminary data.</text>
</comment>
<sequence length="1289" mass="141496">MATILEVPSATTNETIPVDLDEVFLSDSPEQLHDVVHLLRNENAAGPLWTALIEACLARGRTRTALEMVDEALRTLPDPRDHVAPLCLKANVHLALARKAPKCEPEHLRAGQIAPPKDPHHPEFGSHNKVFLKQEYWMRATKDLENAHRIDPDSRVVRDLRAALAMAQGQLDRASKLWEMILADEPTHLVALMGKARSPARCQFSQRAFRPALKTYQHVLRLSPQFLPDPRIGIGLCFWMLGDREKARRAWERSMVVHPDSSSPSAPLLLGLLHVNASKNPLLPGGDIARAVEYERGLVLIQQAFKRDNTSSAAAAMGPLSSQYLSQGGPGASAAALKLAERMLAFADARLLVAEAHLARARAIDADPETASFNAAQVLASYTRAVEANPDLTVAHLGVAGVEIRLDHLPNAIFALEGLIRKQPKCVEALAALAAIQTNLAFQFHAVSDSNGARKVAKESYEAVLRIFKQGKEAATGGGGEVAAAGGGDCLIAKSERVRTLAEDRDLYLEIARLWSDEPNVERSLNAYIRAAEIETDKGNDADEDEEEEGAAAKGEEEDKDDLYAMPKPEKDHVDPRIRNNLGVLFFNRRPHQHQHQSASVQADLYRAQEEFERALGKLGAGINPADRSSCGFDPTETDAVMTATSFNLAACYEALGEVDKAKNGYELLLGQHREFVEAKARLALLGIKSRRREQWDESHELIKQALTSQPSNAELRALYTYFLVETGQLKLAREFAKSTLKELSRHDVYALCASGALYYIDARENKNPSKEAQKDRTAKYTRSAEYFDKALQISPQCAFAAQGLAIGLAEGALGNGPLDAAAAATTAGANGSQAAAAPLTEHQARLRNARDALSILTRVKESLNEASVYINIGHCHFARDEYDRAIENYSMASKRYLQDKSSTVLWYLSRACYHKAVREQSFADLRRAIEIGQMATDLNPKDLANVFNMAVLKQKGVEILYALPPEKRTSAELNIALEHLQASTALFEQLANDPTKPTPYPAEVPRQRRSYGQSLEKRFEAALAAQTEYEQTEQGKIEQARRLREAEQKRRDELEAQRLAQIQRQAEALAEQRRRMREEAEQWTAMSKAWADSDDEDGDGKKKRGGGGGGGKKRKSTKMKGADDDGFETAESTDDGGGADRPAKKKRTKKEPKAKKGRKSKATSGDESRKMDVDEQDDDEDGDQVRLKVPKKRGKASGQIKSADLPEAIIPTAASSTVRALAAPRGVISSFDRSAESTETDQTHFTQLSSFEALAQVQSSPNARPPKIDSATPTSSPSAIETPALHKA</sequence>
<evidence type="ECO:0000256" key="2">
    <source>
        <dbReference type="ARBA" id="ARBA00022803"/>
    </source>
</evidence>
<keyword evidence="2 3" id="KW-0802">TPR repeat</keyword>
<feature type="compositionally biased region" description="Acidic residues" evidence="4">
    <location>
        <begin position="1125"/>
        <end position="1135"/>
    </location>
</feature>
<dbReference type="GO" id="GO:0006355">
    <property type="term" value="P:regulation of DNA-templated transcription"/>
    <property type="evidence" value="ECO:0007669"/>
    <property type="project" value="InterPro"/>
</dbReference>